<dbReference type="AlphaFoldDB" id="A0AA95HI43"/>
<dbReference type="Proteomes" id="UP001301326">
    <property type="component" value="Chromosome"/>
</dbReference>
<proteinExistence type="inferred from homology"/>
<evidence type="ECO:0000256" key="1">
    <source>
        <dbReference type="ARBA" id="ARBA00023235"/>
    </source>
</evidence>
<dbReference type="Pfam" id="PF02350">
    <property type="entry name" value="Epimerase_2"/>
    <property type="match status" value="1"/>
</dbReference>
<organism evidence="7">
    <name type="scientific">Candidatus Thiothrix putei</name>
    <dbReference type="NCBI Taxonomy" id="3080811"/>
    <lineage>
        <taxon>Bacteria</taxon>
        <taxon>Pseudomonadati</taxon>
        <taxon>Pseudomonadota</taxon>
        <taxon>Gammaproteobacteria</taxon>
        <taxon>Thiotrichales</taxon>
        <taxon>Thiotrichaceae</taxon>
        <taxon>Thiothrix</taxon>
    </lineage>
</organism>
<evidence type="ECO:0000256" key="2">
    <source>
        <dbReference type="ARBA" id="ARBA00036080"/>
    </source>
</evidence>
<comment type="similarity">
    <text evidence="3 5">Belongs to the UDP-N-acetylglucosamine 2-epimerase family.</text>
</comment>
<evidence type="ECO:0000259" key="6">
    <source>
        <dbReference type="Pfam" id="PF02350"/>
    </source>
</evidence>
<protein>
    <recommendedName>
        <fullName evidence="4">UDP-N-acetylglucosamine 2-epimerase (non-hydrolyzing)</fullName>
        <ecNumber evidence="4">5.1.3.14</ecNumber>
    </recommendedName>
</protein>
<gene>
    <name evidence="7" type="ORF">QJT81_09455</name>
</gene>
<evidence type="ECO:0000256" key="4">
    <source>
        <dbReference type="ARBA" id="ARBA00038858"/>
    </source>
</evidence>
<keyword evidence="1 5" id="KW-0413">Isomerase</keyword>
<evidence type="ECO:0000256" key="3">
    <source>
        <dbReference type="ARBA" id="ARBA00038209"/>
    </source>
</evidence>
<dbReference type="KEGG" id="tput:QJT81_09455"/>
<dbReference type="EC" id="5.1.3.14" evidence="4"/>
<reference evidence="7" key="1">
    <citation type="journal article" date="2023" name="Int. J. Mol. Sci.">
        <title>Metagenomics Revealed a New Genus 'Candidatus Thiocaldithrix dubininis' gen. nov., sp. nov. and a New Species 'Candidatus Thiothrix putei' sp. nov. in the Family Thiotrichaceae, Some Members of Which Have Traits of Both Na+- and H+-Motive Energetics.</title>
        <authorList>
            <person name="Ravin N.V."/>
            <person name="Muntyan M.S."/>
            <person name="Smolyakov D.D."/>
            <person name="Rudenko T.S."/>
            <person name="Beletsky A.V."/>
            <person name="Mardanov A.V."/>
            <person name="Grabovich M.Y."/>
        </authorList>
    </citation>
    <scope>NUCLEOTIDE SEQUENCE</scope>
    <source>
        <strain evidence="7">GKL-02</strain>
    </source>
</reference>
<evidence type="ECO:0000256" key="5">
    <source>
        <dbReference type="RuleBase" id="RU003513"/>
    </source>
</evidence>
<accession>A0AA95HI43</accession>
<dbReference type="Gene3D" id="3.40.50.2000">
    <property type="entry name" value="Glycogen Phosphorylase B"/>
    <property type="match status" value="1"/>
</dbReference>
<comment type="catalytic activity">
    <reaction evidence="2">
        <text>UDP-N-acetyl-alpha-D-glucosamine = UDP-N-acetyl-alpha-D-mannosamine</text>
        <dbReference type="Rhea" id="RHEA:17213"/>
        <dbReference type="ChEBI" id="CHEBI:57705"/>
        <dbReference type="ChEBI" id="CHEBI:68623"/>
        <dbReference type="EC" id="5.1.3.14"/>
    </reaction>
</comment>
<dbReference type="SUPFAM" id="SSF53756">
    <property type="entry name" value="UDP-Glycosyltransferase/glycogen phosphorylase"/>
    <property type="match status" value="1"/>
</dbReference>
<sequence length="170" mass="18958">MDKKNIAIILGTRPEAIKLLPVYKALQQTKELIPILISTGQHKEMLNNIFTLFDVTPDIELNVMQPNQSLTELTARLFSSIGQKLAANHYHTVLVQGDTTTALVGGIVGHYQKSHLQNYIFSVNLPSSEGKKKCGLPFSAIIEASKQPLSPRYEFYRTRPDCTTLEFAAN</sequence>
<dbReference type="GO" id="GO:0008761">
    <property type="term" value="F:UDP-N-acetylglucosamine 2-epimerase activity"/>
    <property type="evidence" value="ECO:0007669"/>
    <property type="project" value="UniProtKB-EC"/>
</dbReference>
<dbReference type="InterPro" id="IPR029767">
    <property type="entry name" value="WecB-like"/>
</dbReference>
<feature type="domain" description="UDP-N-acetylglucosamine 2-epimerase" evidence="6">
    <location>
        <begin position="24"/>
        <end position="113"/>
    </location>
</feature>
<name>A0AA95HI43_9GAMM</name>
<evidence type="ECO:0000313" key="7">
    <source>
        <dbReference type="EMBL" id="WGZ96178.1"/>
    </source>
</evidence>
<dbReference type="PANTHER" id="PTHR43174">
    <property type="entry name" value="UDP-N-ACETYLGLUCOSAMINE 2-EPIMERASE"/>
    <property type="match status" value="1"/>
</dbReference>
<dbReference type="EMBL" id="CP124756">
    <property type="protein sequence ID" value="WGZ96178.1"/>
    <property type="molecule type" value="Genomic_DNA"/>
</dbReference>
<reference evidence="7" key="2">
    <citation type="submission" date="2023-04" db="EMBL/GenBank/DDBJ databases">
        <authorList>
            <person name="Beletskiy A.V."/>
            <person name="Mardanov A.V."/>
            <person name="Ravin N.V."/>
        </authorList>
    </citation>
    <scope>NUCLEOTIDE SEQUENCE</scope>
    <source>
        <strain evidence="7">GKL-02</strain>
    </source>
</reference>
<dbReference type="PANTHER" id="PTHR43174:SF2">
    <property type="entry name" value="UDP-N-ACETYLGLUCOSAMINE 2-EPIMERASE"/>
    <property type="match status" value="1"/>
</dbReference>
<dbReference type="InterPro" id="IPR003331">
    <property type="entry name" value="UDP_GlcNAc_Epimerase_2_dom"/>
</dbReference>